<evidence type="ECO:0000313" key="2">
    <source>
        <dbReference type="Proteomes" id="UP001552299"/>
    </source>
</evidence>
<dbReference type="AlphaFoldDB" id="A0ABD0URZ9"/>
<gene>
    <name evidence="1" type="ORF">M5K25_015976</name>
</gene>
<protein>
    <submittedName>
        <fullName evidence="1">Uncharacterized protein</fullName>
    </submittedName>
</protein>
<sequence length="96" mass="10688">MDSTRSEDVREDSCTGEGIGTYMSFGGYGRMQLCWESAQGLWIGSLSAYELGTLSETENSTLRCNGHSSMMLWTHFETRTQRRGAVGPTPQHYEPA</sequence>
<proteinExistence type="predicted"/>
<evidence type="ECO:0000313" key="1">
    <source>
        <dbReference type="EMBL" id="KAL0915550.1"/>
    </source>
</evidence>
<dbReference type="EMBL" id="JANQDX010000012">
    <property type="protein sequence ID" value="KAL0915550.1"/>
    <property type="molecule type" value="Genomic_DNA"/>
</dbReference>
<name>A0ABD0URZ9_DENTH</name>
<reference evidence="1 2" key="1">
    <citation type="journal article" date="2024" name="Plant Biotechnol. J.">
        <title>Dendrobium thyrsiflorum genome and its molecular insights into genes involved in important horticultural traits.</title>
        <authorList>
            <person name="Chen B."/>
            <person name="Wang J.Y."/>
            <person name="Zheng P.J."/>
            <person name="Li K.L."/>
            <person name="Liang Y.M."/>
            <person name="Chen X.F."/>
            <person name="Zhang C."/>
            <person name="Zhao X."/>
            <person name="He X."/>
            <person name="Zhang G.Q."/>
            <person name="Liu Z.J."/>
            <person name="Xu Q."/>
        </authorList>
    </citation>
    <scope>NUCLEOTIDE SEQUENCE [LARGE SCALE GENOMIC DNA]</scope>
    <source>
        <strain evidence="1">GZMU011</strain>
    </source>
</reference>
<organism evidence="1 2">
    <name type="scientific">Dendrobium thyrsiflorum</name>
    <name type="common">Pinecone-like raceme dendrobium</name>
    <name type="synonym">Orchid</name>
    <dbReference type="NCBI Taxonomy" id="117978"/>
    <lineage>
        <taxon>Eukaryota</taxon>
        <taxon>Viridiplantae</taxon>
        <taxon>Streptophyta</taxon>
        <taxon>Embryophyta</taxon>
        <taxon>Tracheophyta</taxon>
        <taxon>Spermatophyta</taxon>
        <taxon>Magnoliopsida</taxon>
        <taxon>Liliopsida</taxon>
        <taxon>Asparagales</taxon>
        <taxon>Orchidaceae</taxon>
        <taxon>Epidendroideae</taxon>
        <taxon>Malaxideae</taxon>
        <taxon>Dendrobiinae</taxon>
        <taxon>Dendrobium</taxon>
    </lineage>
</organism>
<keyword evidence="2" id="KW-1185">Reference proteome</keyword>
<dbReference type="Proteomes" id="UP001552299">
    <property type="component" value="Unassembled WGS sequence"/>
</dbReference>
<comment type="caution">
    <text evidence="1">The sequence shown here is derived from an EMBL/GenBank/DDBJ whole genome shotgun (WGS) entry which is preliminary data.</text>
</comment>
<accession>A0ABD0URZ9</accession>